<name>A0A8H7F4T7_AGABI</name>
<protein>
    <submittedName>
        <fullName evidence="2">Uncharacterized protein</fullName>
    </submittedName>
</protein>
<dbReference type="AlphaFoldDB" id="A0A8H7F4T7"/>
<gene>
    <name evidence="2" type="ORF">Agabi119p4_5264</name>
</gene>
<sequence>MTKPKKPTAATTDLKGKGKERQLVAPTPTPKLSVHKQTSRTHSPAVSHGGPSEASDGTDIGNGDAEEEDEENEEEEVVAAPPPGQREAHSPSQPPATSQSMLDMLQSDGDIEKQPPATPKFGTFNPRPLQLPAVTKLTRVFVNDIFTPFAPQCAFPIIMYEGDLVEACVNATPSFDGSAPALQVKPHLKELLFCGGHHRVNAVAQARTELEEKMAECRQQITKARNDDQEKAGDEDDEDGDDAPSPHIQLDYDMARARLNALDTWGCIVYDKQRIDAAPHIGIYLSQNKEEVKLRAGPNELMNQELLLFSQPMAVPDANSYLHILFNRPGHGAMLATILRHFEIRDALVRMFIFNPIYRMSTPMVPEWITKHLLNIYGGMMTEVIHYGMDILEFIFSPHTSDEFHSSQLMKYYEHCREGEDGPTSQEHQEFAQTVWATVAERSSEFDSDIFGPYFWINEDSDNAKAFEPLVETMFHMDNDHYLETMTFYVKDTLKEYKASLPRFNATDNVKRAVKKGLMQKLRWCMTDHRRYHYAPLMPLLTPSIVVCIAHIFETMSHAVQEFCSWVYPMADIDVRRAKAADETRDISMAVMRTLKADRCKVFMPQCIPEVIRTFAMFPISSRGGTRGLVPNFGR</sequence>
<dbReference type="Proteomes" id="UP000629468">
    <property type="component" value="Unassembled WGS sequence"/>
</dbReference>
<feature type="region of interest" description="Disordered" evidence="1">
    <location>
        <begin position="1"/>
        <end position="100"/>
    </location>
</feature>
<evidence type="ECO:0000256" key="1">
    <source>
        <dbReference type="SAM" id="MobiDB-lite"/>
    </source>
</evidence>
<organism evidence="2 3">
    <name type="scientific">Agaricus bisporus var. burnettii</name>
    <dbReference type="NCBI Taxonomy" id="192524"/>
    <lineage>
        <taxon>Eukaryota</taxon>
        <taxon>Fungi</taxon>
        <taxon>Dikarya</taxon>
        <taxon>Basidiomycota</taxon>
        <taxon>Agaricomycotina</taxon>
        <taxon>Agaricomycetes</taxon>
        <taxon>Agaricomycetidae</taxon>
        <taxon>Agaricales</taxon>
        <taxon>Agaricineae</taxon>
        <taxon>Agaricaceae</taxon>
        <taxon>Agaricus</taxon>
    </lineage>
</organism>
<proteinExistence type="predicted"/>
<feature type="compositionally biased region" description="Acidic residues" evidence="1">
    <location>
        <begin position="233"/>
        <end position="242"/>
    </location>
</feature>
<evidence type="ECO:0000313" key="3">
    <source>
        <dbReference type="Proteomes" id="UP000629468"/>
    </source>
</evidence>
<evidence type="ECO:0000313" key="2">
    <source>
        <dbReference type="EMBL" id="KAF7776871.1"/>
    </source>
</evidence>
<feature type="compositionally biased region" description="Acidic residues" evidence="1">
    <location>
        <begin position="64"/>
        <end position="77"/>
    </location>
</feature>
<reference evidence="2 3" key="1">
    <citation type="journal article" name="Sci. Rep.">
        <title>Telomere-to-telomere assembled and centromere annotated genomes of the two main subspecies of the button mushroom Agaricus bisporus reveal especially polymorphic chromosome ends.</title>
        <authorList>
            <person name="Sonnenberg A.S.M."/>
            <person name="Sedaghat-Telgerd N."/>
            <person name="Lavrijssen B."/>
            <person name="Ohm R.A."/>
            <person name="Hendrickx P.M."/>
            <person name="Scholtmeijer K."/>
            <person name="Baars J.J.P."/>
            <person name="van Peer A."/>
        </authorList>
    </citation>
    <scope>NUCLEOTIDE SEQUENCE [LARGE SCALE GENOMIC DNA]</scope>
    <source>
        <strain evidence="2 3">H119_p4</strain>
    </source>
</reference>
<feature type="region of interest" description="Disordered" evidence="1">
    <location>
        <begin position="223"/>
        <end position="248"/>
    </location>
</feature>
<dbReference type="EMBL" id="JABXXO010000006">
    <property type="protein sequence ID" value="KAF7776871.1"/>
    <property type="molecule type" value="Genomic_DNA"/>
</dbReference>
<comment type="caution">
    <text evidence="2">The sequence shown here is derived from an EMBL/GenBank/DDBJ whole genome shotgun (WGS) entry which is preliminary data.</text>
</comment>
<accession>A0A8H7F4T7</accession>